<keyword evidence="8" id="KW-1185">Reference proteome</keyword>
<dbReference type="PANTHER" id="PTHR31042">
    <property type="entry name" value="CORE-2/I-BRANCHING BETA-1,6-N-ACETYLGLUCOSAMINYLTRANSFERASE FAMILY PROTEIN-RELATED"/>
    <property type="match status" value="1"/>
</dbReference>
<keyword evidence="6" id="KW-1133">Transmembrane helix</keyword>
<gene>
    <name evidence="7" type="ORF">J5N97_019496</name>
</gene>
<evidence type="ECO:0000256" key="3">
    <source>
        <dbReference type="ARBA" id="ARBA00022679"/>
    </source>
</evidence>
<name>A0A9D5HCS0_9LILI</name>
<evidence type="ECO:0000256" key="2">
    <source>
        <dbReference type="ARBA" id="ARBA00022676"/>
    </source>
</evidence>
<keyword evidence="3" id="KW-0808">Transferase</keyword>
<feature type="transmembrane region" description="Helical" evidence="6">
    <location>
        <begin position="49"/>
        <end position="69"/>
    </location>
</feature>
<dbReference type="InterPro" id="IPR003406">
    <property type="entry name" value="Glyco_trans_14"/>
</dbReference>
<dbReference type="PANTHER" id="PTHR31042:SF77">
    <property type="entry name" value="GLYCOSYLTRANSFERASE"/>
    <property type="match status" value="1"/>
</dbReference>
<evidence type="ECO:0000256" key="5">
    <source>
        <dbReference type="ARBA" id="ARBA00023180"/>
    </source>
</evidence>
<dbReference type="GO" id="GO:0016757">
    <property type="term" value="F:glycosyltransferase activity"/>
    <property type="evidence" value="ECO:0007669"/>
    <property type="project" value="UniProtKB-KW"/>
</dbReference>
<evidence type="ECO:0000313" key="7">
    <source>
        <dbReference type="EMBL" id="KAJ0971537.1"/>
    </source>
</evidence>
<evidence type="ECO:0000256" key="4">
    <source>
        <dbReference type="ARBA" id="ARBA00023136"/>
    </source>
</evidence>
<keyword evidence="4 6" id="KW-0472">Membrane</keyword>
<evidence type="ECO:0000256" key="1">
    <source>
        <dbReference type="ARBA" id="ARBA00004606"/>
    </source>
</evidence>
<keyword evidence="2" id="KW-0328">Glycosyltransferase</keyword>
<dbReference type="GO" id="GO:0016020">
    <property type="term" value="C:membrane"/>
    <property type="evidence" value="ECO:0007669"/>
    <property type="project" value="UniProtKB-SubCell"/>
</dbReference>
<comment type="caution">
    <text evidence="7">The sequence shown here is derived from an EMBL/GenBank/DDBJ whole genome shotgun (WGS) entry which is preliminary data.</text>
</comment>
<dbReference type="AlphaFoldDB" id="A0A9D5HCS0"/>
<organism evidence="7 8">
    <name type="scientific">Dioscorea zingiberensis</name>
    <dbReference type="NCBI Taxonomy" id="325984"/>
    <lineage>
        <taxon>Eukaryota</taxon>
        <taxon>Viridiplantae</taxon>
        <taxon>Streptophyta</taxon>
        <taxon>Embryophyta</taxon>
        <taxon>Tracheophyta</taxon>
        <taxon>Spermatophyta</taxon>
        <taxon>Magnoliopsida</taxon>
        <taxon>Liliopsida</taxon>
        <taxon>Dioscoreales</taxon>
        <taxon>Dioscoreaceae</taxon>
        <taxon>Dioscorea</taxon>
    </lineage>
</organism>
<evidence type="ECO:0008006" key="9">
    <source>
        <dbReference type="Google" id="ProtNLM"/>
    </source>
</evidence>
<evidence type="ECO:0000313" key="8">
    <source>
        <dbReference type="Proteomes" id="UP001085076"/>
    </source>
</evidence>
<dbReference type="Proteomes" id="UP001085076">
    <property type="component" value="Miscellaneous, Linkage group lg05"/>
</dbReference>
<dbReference type="InterPro" id="IPR044174">
    <property type="entry name" value="BC10-like"/>
</dbReference>
<keyword evidence="6" id="KW-0812">Transmembrane</keyword>
<sequence length="346" mass="39381">MKSSTLYSTMPFLKPASKHGKENQRTLEMKDVVVRIGLRGAQEYCKPCMVSLLLLSLSLSGVILGSLLVHRLTKFPLMEIEFSSSPSASPPPSCNCSNVSKDAWHTMGDEELMQRASMVEHAGECRCERPEKAVEWGRASMVEAERRLLANALLDSSNQHFILLSESCIPLFNFSTAYNYITRSNLSFLSSFDDPRKAGRGRYNKLMMPAVRLQQWRKGSQWFHLRRKLAIEVVSDNKYFMIFKQHCRAPCYMDEHYIPTLVTMFFPEFNSNRSITFVDWSRGGKHPVTFKHKDVSEKLLQSIRHGSSCIYNGHSTSLCFLFARKFDPSTLGPLLKIAPTVLGFDV</sequence>
<protein>
    <recommendedName>
        <fullName evidence="9">Core-2/I-branching beta-1,6-N-acetylglucosaminyltransferase family protein</fullName>
    </recommendedName>
</protein>
<keyword evidence="5" id="KW-0325">Glycoprotein</keyword>
<dbReference type="OrthoDB" id="191334at2759"/>
<dbReference type="Pfam" id="PF02485">
    <property type="entry name" value="Branch"/>
    <property type="match status" value="1"/>
</dbReference>
<dbReference type="EMBL" id="JAGGNH010000005">
    <property type="protein sequence ID" value="KAJ0971537.1"/>
    <property type="molecule type" value="Genomic_DNA"/>
</dbReference>
<comment type="subcellular location">
    <subcellularLocation>
        <location evidence="1">Membrane</location>
        <topology evidence="1">Single-pass type II membrane protein</topology>
    </subcellularLocation>
</comment>
<proteinExistence type="predicted"/>
<reference evidence="7" key="1">
    <citation type="submission" date="2021-03" db="EMBL/GenBank/DDBJ databases">
        <authorList>
            <person name="Li Z."/>
            <person name="Yang C."/>
        </authorList>
    </citation>
    <scope>NUCLEOTIDE SEQUENCE</scope>
    <source>
        <strain evidence="7">Dzin_1.0</strain>
        <tissue evidence="7">Leaf</tissue>
    </source>
</reference>
<accession>A0A9D5HCS0</accession>
<evidence type="ECO:0000256" key="6">
    <source>
        <dbReference type="SAM" id="Phobius"/>
    </source>
</evidence>
<reference evidence="7" key="2">
    <citation type="journal article" date="2022" name="Hortic Res">
        <title>The genome of Dioscorea zingiberensis sheds light on the biosynthesis, origin and evolution of the medicinally important diosgenin saponins.</title>
        <authorList>
            <person name="Li Y."/>
            <person name="Tan C."/>
            <person name="Li Z."/>
            <person name="Guo J."/>
            <person name="Li S."/>
            <person name="Chen X."/>
            <person name="Wang C."/>
            <person name="Dai X."/>
            <person name="Yang H."/>
            <person name="Song W."/>
            <person name="Hou L."/>
            <person name="Xu J."/>
            <person name="Tong Z."/>
            <person name="Xu A."/>
            <person name="Yuan X."/>
            <person name="Wang W."/>
            <person name="Yang Q."/>
            <person name="Chen L."/>
            <person name="Sun Z."/>
            <person name="Wang K."/>
            <person name="Pan B."/>
            <person name="Chen J."/>
            <person name="Bao Y."/>
            <person name="Liu F."/>
            <person name="Qi X."/>
            <person name="Gang D.R."/>
            <person name="Wen J."/>
            <person name="Li J."/>
        </authorList>
    </citation>
    <scope>NUCLEOTIDE SEQUENCE</scope>
    <source>
        <strain evidence="7">Dzin_1.0</strain>
    </source>
</reference>